<dbReference type="RefSeq" id="WP_022242841.1">
    <property type="nucleotide sequence ID" value="NZ_JAJEQW010000012.1"/>
</dbReference>
<dbReference type="PANTHER" id="PTHR11910">
    <property type="entry name" value="ATP SYNTHASE DELTA CHAIN"/>
    <property type="match status" value="1"/>
</dbReference>
<evidence type="ECO:0000313" key="9">
    <source>
        <dbReference type="EMBL" id="MCU6717246.1"/>
    </source>
</evidence>
<dbReference type="PRINTS" id="PR00125">
    <property type="entry name" value="ATPASEDELTA"/>
</dbReference>
<comment type="caution">
    <text evidence="8">The sequence shown here is derived from an EMBL/GenBank/DDBJ whole genome shotgun (WGS) entry which is preliminary data.</text>
</comment>
<dbReference type="EMBL" id="JAOQKI010000010">
    <property type="protein sequence ID" value="MCU6717246.1"/>
    <property type="molecule type" value="Genomic_DNA"/>
</dbReference>
<dbReference type="InterPro" id="IPR000711">
    <property type="entry name" value="ATPase_OSCP/dsu"/>
</dbReference>
<gene>
    <name evidence="7 8" type="primary">atpH</name>
    <name evidence="8" type="ORF">LKD47_10880</name>
    <name evidence="9" type="ORF">OCV43_08150</name>
</gene>
<dbReference type="AlphaFoldDB" id="A0AAW4WK37"/>
<keyword evidence="4 7" id="KW-0406">Ion transport</keyword>
<evidence type="ECO:0000313" key="10">
    <source>
        <dbReference type="Proteomes" id="UP001198893"/>
    </source>
</evidence>
<dbReference type="NCBIfam" id="TIGR01145">
    <property type="entry name" value="ATP_synt_delta"/>
    <property type="match status" value="1"/>
</dbReference>
<keyword evidence="6 7" id="KW-0066">ATP synthesis</keyword>
<evidence type="ECO:0000256" key="3">
    <source>
        <dbReference type="ARBA" id="ARBA00022781"/>
    </source>
</evidence>
<evidence type="ECO:0000313" key="8">
    <source>
        <dbReference type="EMBL" id="MCC2242802.1"/>
    </source>
</evidence>
<dbReference type="InterPro" id="IPR026015">
    <property type="entry name" value="ATP_synth_OSCP/delta_N_sf"/>
</dbReference>
<evidence type="ECO:0000256" key="6">
    <source>
        <dbReference type="ARBA" id="ARBA00023310"/>
    </source>
</evidence>
<evidence type="ECO:0000256" key="7">
    <source>
        <dbReference type="HAMAP-Rule" id="MF_01416"/>
    </source>
</evidence>
<sequence length="188" mass="21346">MAKLVSKTYADALFELAVEKGCEDAWLEDAKALLEILHENEELAKLMNHPQIVKEEKLQIIENIFKGKTADEIVGLMCQLIEKDHFKDMESVFACFVDSVKEYKNIGTAYVISAMELSMQQKDEIVKKLLETTHYVEIEMNYEVDASLIGGMVIRIKDRVVDSSIKTRLQKLTSELSKIQLKVGETAS</sequence>
<keyword evidence="2 7" id="KW-0813">Transport</keyword>
<comment type="subcellular location">
    <subcellularLocation>
        <location evidence="7">Cell membrane</location>
        <topology evidence="7">Peripheral membrane protein</topology>
    </subcellularLocation>
    <subcellularLocation>
        <location evidence="1">Membrane</location>
    </subcellularLocation>
</comment>
<evidence type="ECO:0000256" key="4">
    <source>
        <dbReference type="ARBA" id="ARBA00023065"/>
    </source>
</evidence>
<comment type="function">
    <text evidence="7">This protein is part of the stalk that links CF(0) to CF(1). It either transmits conformational changes from CF(0) to CF(1) or is implicated in proton conduction.</text>
</comment>
<dbReference type="Proteomes" id="UP001209666">
    <property type="component" value="Unassembled WGS sequence"/>
</dbReference>
<dbReference type="Gene3D" id="1.10.520.20">
    <property type="entry name" value="N-terminal domain of the delta subunit of the F1F0-ATP synthase"/>
    <property type="match status" value="1"/>
</dbReference>
<evidence type="ECO:0000256" key="5">
    <source>
        <dbReference type="ARBA" id="ARBA00023136"/>
    </source>
</evidence>
<dbReference type="GO" id="GO:0005886">
    <property type="term" value="C:plasma membrane"/>
    <property type="evidence" value="ECO:0007669"/>
    <property type="project" value="UniProtKB-SubCell"/>
</dbReference>
<dbReference type="GO" id="GO:0046933">
    <property type="term" value="F:proton-transporting ATP synthase activity, rotational mechanism"/>
    <property type="evidence" value="ECO:0007669"/>
    <property type="project" value="UniProtKB-UniRule"/>
</dbReference>
<evidence type="ECO:0000313" key="11">
    <source>
        <dbReference type="Proteomes" id="UP001209666"/>
    </source>
</evidence>
<evidence type="ECO:0000256" key="2">
    <source>
        <dbReference type="ARBA" id="ARBA00022448"/>
    </source>
</evidence>
<reference evidence="8" key="2">
    <citation type="submission" date="2021-10" db="EMBL/GenBank/DDBJ databases">
        <title>Anaerobic single-cell dispensing facilitates the cultivation of human gut bacteria.</title>
        <authorList>
            <person name="Afrizal A."/>
        </authorList>
    </citation>
    <scope>NUCLEOTIDE SEQUENCE</scope>
    <source>
        <strain evidence="8">CLA-AA-H204</strain>
    </source>
</reference>
<comment type="function">
    <text evidence="7">F(1)F(0) ATP synthase produces ATP from ADP in the presence of a proton or sodium gradient. F-type ATPases consist of two structural domains, F(1) containing the extramembraneous catalytic core and F(0) containing the membrane proton channel, linked together by a central stalk and a peripheral stalk. During catalysis, ATP synthesis in the catalytic domain of F(1) is coupled via a rotary mechanism of the central stalk subunits to proton translocation.</text>
</comment>
<keyword evidence="5 7" id="KW-0472">Membrane</keyword>
<dbReference type="GO" id="GO:0045259">
    <property type="term" value="C:proton-transporting ATP synthase complex"/>
    <property type="evidence" value="ECO:0007669"/>
    <property type="project" value="UniProtKB-KW"/>
</dbReference>
<organism evidence="8 10">
    <name type="scientific">Roseburia amylophila</name>
    <dbReference type="NCBI Taxonomy" id="2981794"/>
    <lineage>
        <taxon>Bacteria</taxon>
        <taxon>Bacillati</taxon>
        <taxon>Bacillota</taxon>
        <taxon>Clostridia</taxon>
        <taxon>Lachnospirales</taxon>
        <taxon>Lachnospiraceae</taxon>
        <taxon>Roseburia</taxon>
    </lineage>
</organism>
<dbReference type="Proteomes" id="UP001198893">
    <property type="component" value="Unassembled WGS sequence"/>
</dbReference>
<keyword evidence="7" id="KW-1003">Cell membrane</keyword>
<dbReference type="HAMAP" id="MF_01416">
    <property type="entry name" value="ATP_synth_delta_bact"/>
    <property type="match status" value="1"/>
</dbReference>
<keyword evidence="7" id="KW-0139">CF(1)</keyword>
<comment type="similarity">
    <text evidence="7">Belongs to the ATPase delta chain family.</text>
</comment>
<keyword evidence="11" id="KW-1185">Reference proteome</keyword>
<name>A0AAW4WK37_9FIRM</name>
<dbReference type="Pfam" id="PF00213">
    <property type="entry name" value="OSCP"/>
    <property type="match status" value="1"/>
</dbReference>
<keyword evidence="3 7" id="KW-0375">Hydrogen ion transport</keyword>
<dbReference type="EMBL" id="JAJEQW010000012">
    <property type="protein sequence ID" value="MCC2242802.1"/>
    <property type="molecule type" value="Genomic_DNA"/>
</dbReference>
<protein>
    <recommendedName>
        <fullName evidence="7">ATP synthase subunit delta</fullName>
    </recommendedName>
    <alternativeName>
        <fullName evidence="7">ATP synthase F(1) sector subunit delta</fullName>
    </alternativeName>
    <alternativeName>
        <fullName evidence="7">F-type ATPase subunit delta</fullName>
        <shortName evidence="7">F-ATPase subunit delta</shortName>
    </alternativeName>
</protein>
<dbReference type="SUPFAM" id="SSF47928">
    <property type="entry name" value="N-terminal domain of the delta subunit of the F1F0-ATP synthase"/>
    <property type="match status" value="1"/>
</dbReference>
<reference evidence="9" key="3">
    <citation type="submission" date="2022-09" db="EMBL/GenBank/DDBJ databases">
        <authorList>
            <person name="Hitch T.C.A."/>
        </authorList>
    </citation>
    <scope>NUCLEOTIDE SEQUENCE</scope>
    <source>
        <strain evidence="9">Sanger_19</strain>
    </source>
</reference>
<evidence type="ECO:0000256" key="1">
    <source>
        <dbReference type="ARBA" id="ARBA00004370"/>
    </source>
</evidence>
<reference evidence="9 11" key="1">
    <citation type="journal article" date="2021" name="ISME Commun">
        <title>Automated analysis of genomic sequences facilitates high-throughput and comprehensive description of bacteria.</title>
        <authorList>
            <person name="Hitch T.C.A."/>
        </authorList>
    </citation>
    <scope>NUCLEOTIDE SEQUENCE [LARGE SCALE GENOMIC DNA]</scope>
    <source>
        <strain evidence="9 11">Sanger_19</strain>
    </source>
</reference>
<accession>A0AAW4WK37</accession>
<proteinExistence type="inferred from homology"/>